<evidence type="ECO:0000313" key="3">
    <source>
        <dbReference type="Proteomes" id="UP001156641"/>
    </source>
</evidence>
<proteinExistence type="predicted"/>
<keyword evidence="1" id="KW-0472">Membrane</keyword>
<evidence type="ECO:0000256" key="1">
    <source>
        <dbReference type="SAM" id="Phobius"/>
    </source>
</evidence>
<feature type="transmembrane region" description="Helical" evidence="1">
    <location>
        <begin position="52"/>
        <end position="76"/>
    </location>
</feature>
<name>A0ABQ6A798_9PROT</name>
<reference evidence="3" key="1">
    <citation type="journal article" date="2019" name="Int. J. Syst. Evol. Microbiol.">
        <title>The Global Catalogue of Microorganisms (GCM) 10K type strain sequencing project: providing services to taxonomists for standard genome sequencing and annotation.</title>
        <authorList>
            <consortium name="The Broad Institute Genomics Platform"/>
            <consortium name="The Broad Institute Genome Sequencing Center for Infectious Disease"/>
            <person name="Wu L."/>
            <person name="Ma J."/>
        </authorList>
    </citation>
    <scope>NUCLEOTIDE SEQUENCE [LARGE SCALE GENOMIC DNA]</scope>
    <source>
        <strain evidence="3">NBRC 112502</strain>
    </source>
</reference>
<feature type="transmembrane region" description="Helical" evidence="1">
    <location>
        <begin position="91"/>
        <end position="110"/>
    </location>
</feature>
<protein>
    <submittedName>
        <fullName evidence="2">Uncharacterized protein</fullName>
    </submittedName>
</protein>
<dbReference type="EMBL" id="BSOS01000058">
    <property type="protein sequence ID" value="GLR67152.1"/>
    <property type="molecule type" value="Genomic_DNA"/>
</dbReference>
<keyword evidence="1" id="KW-0812">Transmembrane</keyword>
<organism evidence="2 3">
    <name type="scientific">Acidocella aquatica</name>
    <dbReference type="NCBI Taxonomy" id="1922313"/>
    <lineage>
        <taxon>Bacteria</taxon>
        <taxon>Pseudomonadati</taxon>
        <taxon>Pseudomonadota</taxon>
        <taxon>Alphaproteobacteria</taxon>
        <taxon>Acetobacterales</taxon>
        <taxon>Acidocellaceae</taxon>
        <taxon>Acidocella</taxon>
    </lineage>
</organism>
<sequence>MHIAAIYQAKAMLIQIGMILGLFGIAGYMSLVGAISVQLFRIKGISRLPPYMQLGAGAIGVLTVMFPVMIFAMAAFRPERDPNLTQLLNDAGWLIIIPAFPTFIAQFARLRRGRIARQKPHTGLPALVCLL</sequence>
<feature type="transmembrane region" description="Helical" evidence="1">
    <location>
        <begin position="12"/>
        <end position="40"/>
    </location>
</feature>
<evidence type="ECO:0000313" key="2">
    <source>
        <dbReference type="EMBL" id="GLR67152.1"/>
    </source>
</evidence>
<keyword evidence="3" id="KW-1185">Reference proteome</keyword>
<accession>A0ABQ6A798</accession>
<keyword evidence="1" id="KW-1133">Transmembrane helix</keyword>
<dbReference type="Proteomes" id="UP001156641">
    <property type="component" value="Unassembled WGS sequence"/>
</dbReference>
<gene>
    <name evidence="2" type="ORF">GCM10010909_18330</name>
</gene>
<comment type="caution">
    <text evidence="2">The sequence shown here is derived from an EMBL/GenBank/DDBJ whole genome shotgun (WGS) entry which is preliminary data.</text>
</comment>